<feature type="domain" description="Palmitoyltransferase DHHC" evidence="8">
    <location>
        <begin position="112"/>
        <end position="251"/>
    </location>
</feature>
<gene>
    <name evidence="10" type="primary">LOC106175344</name>
</gene>
<dbReference type="Pfam" id="PF01529">
    <property type="entry name" value="DHHC"/>
    <property type="match status" value="1"/>
</dbReference>
<keyword evidence="6 7" id="KW-0012">Acyltransferase</keyword>
<evidence type="ECO:0000256" key="2">
    <source>
        <dbReference type="ARBA" id="ARBA00022679"/>
    </source>
</evidence>
<evidence type="ECO:0000256" key="7">
    <source>
        <dbReference type="RuleBase" id="RU079119"/>
    </source>
</evidence>
<dbReference type="InterPro" id="IPR039859">
    <property type="entry name" value="PFA4/ZDH16/20/ERF2-like"/>
</dbReference>
<proteinExistence type="inferred from homology"/>
<feature type="transmembrane region" description="Helical" evidence="7">
    <location>
        <begin position="62"/>
        <end position="82"/>
    </location>
</feature>
<evidence type="ECO:0000313" key="9">
    <source>
        <dbReference type="Proteomes" id="UP000085678"/>
    </source>
</evidence>
<keyword evidence="3 7" id="KW-0812">Transmembrane</keyword>
<dbReference type="GeneID" id="106175344"/>
<comment type="catalytic activity">
    <reaction evidence="7">
        <text>L-cysteinyl-[protein] + hexadecanoyl-CoA = S-hexadecanoyl-L-cysteinyl-[protein] + CoA</text>
        <dbReference type="Rhea" id="RHEA:36683"/>
        <dbReference type="Rhea" id="RHEA-COMP:10131"/>
        <dbReference type="Rhea" id="RHEA-COMP:11032"/>
        <dbReference type="ChEBI" id="CHEBI:29950"/>
        <dbReference type="ChEBI" id="CHEBI:57287"/>
        <dbReference type="ChEBI" id="CHEBI:57379"/>
        <dbReference type="ChEBI" id="CHEBI:74151"/>
        <dbReference type="EC" id="2.3.1.225"/>
    </reaction>
</comment>
<evidence type="ECO:0000256" key="5">
    <source>
        <dbReference type="ARBA" id="ARBA00023136"/>
    </source>
</evidence>
<dbReference type="FunCoup" id="A0A1S3JRM2">
    <property type="interactions" value="1022"/>
</dbReference>
<evidence type="ECO:0000259" key="8">
    <source>
        <dbReference type="Pfam" id="PF01529"/>
    </source>
</evidence>
<keyword evidence="9" id="KW-1185">Reference proteome</keyword>
<feature type="transmembrane region" description="Helical" evidence="7">
    <location>
        <begin position="210"/>
        <end position="234"/>
    </location>
</feature>
<dbReference type="InterPro" id="IPR001594">
    <property type="entry name" value="Palmitoyltrfase_DHHC"/>
</dbReference>
<feature type="transmembrane region" description="Helical" evidence="7">
    <location>
        <begin position="31"/>
        <end position="56"/>
    </location>
</feature>
<dbReference type="PROSITE" id="PS50216">
    <property type="entry name" value="DHHC"/>
    <property type="match status" value="1"/>
</dbReference>
<dbReference type="GO" id="GO:0016020">
    <property type="term" value="C:membrane"/>
    <property type="evidence" value="ECO:0007669"/>
    <property type="project" value="UniProtKB-SubCell"/>
</dbReference>
<comment type="subcellular location">
    <subcellularLocation>
        <location evidence="1">Membrane</location>
        <topology evidence="1">Multi-pass membrane protein</topology>
    </subcellularLocation>
</comment>
<dbReference type="Proteomes" id="UP000085678">
    <property type="component" value="Unplaced"/>
</dbReference>
<dbReference type="GO" id="GO:0019706">
    <property type="term" value="F:protein-cysteine S-palmitoyltransferase activity"/>
    <property type="evidence" value="ECO:0007669"/>
    <property type="project" value="UniProtKB-EC"/>
</dbReference>
<keyword evidence="4 7" id="KW-1133">Transmembrane helix</keyword>
<organism evidence="9 10">
    <name type="scientific">Lingula anatina</name>
    <name type="common">Brachiopod</name>
    <name type="synonym">Lingula unguis</name>
    <dbReference type="NCBI Taxonomy" id="7574"/>
    <lineage>
        <taxon>Eukaryota</taxon>
        <taxon>Metazoa</taxon>
        <taxon>Spiralia</taxon>
        <taxon>Lophotrochozoa</taxon>
        <taxon>Brachiopoda</taxon>
        <taxon>Linguliformea</taxon>
        <taxon>Lingulata</taxon>
        <taxon>Lingulida</taxon>
        <taxon>Linguloidea</taxon>
        <taxon>Lingulidae</taxon>
        <taxon>Lingula</taxon>
    </lineage>
</organism>
<evidence type="ECO:0000313" key="10">
    <source>
        <dbReference type="RefSeq" id="XP_013412741.1"/>
    </source>
</evidence>
<evidence type="ECO:0000256" key="1">
    <source>
        <dbReference type="ARBA" id="ARBA00004141"/>
    </source>
</evidence>
<keyword evidence="5 7" id="KW-0472">Membrane</keyword>
<dbReference type="RefSeq" id="XP_013412741.1">
    <property type="nucleotide sequence ID" value="XM_013557287.1"/>
</dbReference>
<dbReference type="AlphaFoldDB" id="A0A1S3JRM2"/>
<evidence type="ECO:0000256" key="3">
    <source>
        <dbReference type="ARBA" id="ARBA00022692"/>
    </source>
</evidence>
<comment type="similarity">
    <text evidence="7">Belongs to the DHHC palmitoyltransferase family.</text>
</comment>
<sequence length="300" mass="34781">MNAEEISLKDKLRRHYHDRDRFKLKPSYSNYAGMTYFWFMNITVLMTSHFIVIPAILDASQVMQGIIIAWALFTEVTINWILASKKNASTVTQEISEKQPQPSNTSYNSFGWKKCIKCQMNSPPRANHCSLCGACILKRDLHCFVTGNCLGFHNQRYFIVMLFYIVVGLTYAGVLNVLYMNSIYPIGSEFVNYIPFITPWKVYQGEVNLLFVWLLFLFYCSICSVGVAGFFLLWEITVVYRGQTTGEAWKRIRFYKSPHILQHIRVVFGPYWILNFIIPLPTSLPGDGLHWEINPNLKVH</sequence>
<protein>
    <recommendedName>
        <fullName evidence="7">Palmitoyltransferase</fullName>
        <ecNumber evidence="7">2.3.1.225</ecNumber>
    </recommendedName>
</protein>
<name>A0A1S3JRM2_LINAN</name>
<dbReference type="PANTHER" id="PTHR12246">
    <property type="entry name" value="PALMITOYLTRANSFERASE ZDHHC16"/>
    <property type="match status" value="1"/>
</dbReference>
<dbReference type="InParanoid" id="A0A1S3JRM2"/>
<comment type="domain">
    <text evidence="7">The DHHC domain is required for palmitoyltransferase activity.</text>
</comment>
<evidence type="ECO:0000256" key="4">
    <source>
        <dbReference type="ARBA" id="ARBA00022989"/>
    </source>
</evidence>
<reference evidence="10" key="1">
    <citation type="submission" date="2025-08" db="UniProtKB">
        <authorList>
            <consortium name="RefSeq"/>
        </authorList>
    </citation>
    <scope>IDENTIFICATION</scope>
    <source>
        <tissue evidence="10">Gonads</tissue>
    </source>
</reference>
<dbReference type="OrthoDB" id="302728at2759"/>
<dbReference type="EC" id="2.3.1.225" evidence="7"/>
<keyword evidence="2 7" id="KW-0808">Transferase</keyword>
<evidence type="ECO:0000256" key="6">
    <source>
        <dbReference type="ARBA" id="ARBA00023315"/>
    </source>
</evidence>
<dbReference type="KEGG" id="lak:106175344"/>
<feature type="transmembrane region" description="Helical" evidence="7">
    <location>
        <begin position="157"/>
        <end position="179"/>
    </location>
</feature>
<accession>A0A1S3JRM2</accession>